<evidence type="ECO:0000313" key="3">
    <source>
        <dbReference type="Proteomes" id="UP001497525"/>
    </source>
</evidence>
<dbReference type="Proteomes" id="UP001497525">
    <property type="component" value="Unassembled WGS sequence"/>
</dbReference>
<feature type="coiled-coil region" evidence="1">
    <location>
        <begin position="117"/>
        <end position="168"/>
    </location>
</feature>
<sequence length="452" mass="51928">MHDASAGPFCHIDEIVDDNRYLRERLNELKCQMIVEKSQADSRLGSVEYDFEEYKKAKRLESEEYTRKLESAQLLNERLQEQVNKLQSAITSCRMVTEAKEERVHHLEVYLTKLPTAEEHQEILHKLEVTHQKLMDTEQQLKNEKSRIEQLEARLGEARALIKRKEECEELLRTQLNGALQKIHQKEIHSSDLVNGRAIPESMEDLHFELERYRTAYNQAKKLLEAESRRAEAANARQKMEKLQFEEQIAREEATVTGLKATLSSSRAQIDQLKERINQLNEEQQDLLSSLLDLKVGLSRAVKAWKSSGGGRRVRLLTHLRKAVEEVTLLTNFLFSLAKKESLNLEELLFQPQEDPSLTLMDEADDSEEPTTDNEAMTEFSDLTKGSVENMDIFNSSSIKSLSSVFDNCDETALLTQISSVQNTLVKLQQLRQQLIDSYADHLGGKLDCNVQ</sequence>
<protein>
    <submittedName>
        <fullName evidence="2">Uncharacterized protein</fullName>
    </submittedName>
</protein>
<gene>
    <name evidence="2" type="ORF">CDAUBV1_LOCUS8535</name>
</gene>
<proteinExistence type="predicted"/>
<reference evidence="2" key="1">
    <citation type="submission" date="2024-06" db="EMBL/GenBank/DDBJ databases">
        <authorList>
            <person name="Liu X."/>
            <person name="Lenzi L."/>
            <person name="Haldenby T S."/>
            <person name="Uol C."/>
        </authorList>
    </citation>
    <scope>NUCLEOTIDE SEQUENCE</scope>
</reference>
<dbReference type="AlphaFoldDB" id="A0AAV2TB09"/>
<accession>A0AAV2TB09</accession>
<name>A0AAV2TB09_CALDB</name>
<keyword evidence="1" id="KW-0175">Coiled coil</keyword>
<feature type="coiled-coil region" evidence="1">
    <location>
        <begin position="62"/>
        <end position="89"/>
    </location>
</feature>
<dbReference type="EMBL" id="CAXLJL010000223">
    <property type="protein sequence ID" value="CAL5134682.1"/>
    <property type="molecule type" value="Genomic_DNA"/>
</dbReference>
<comment type="caution">
    <text evidence="2">The sequence shown here is derived from an EMBL/GenBank/DDBJ whole genome shotgun (WGS) entry which is preliminary data.</text>
</comment>
<feature type="coiled-coil region" evidence="1">
    <location>
        <begin position="210"/>
        <end position="290"/>
    </location>
</feature>
<evidence type="ECO:0000256" key="1">
    <source>
        <dbReference type="SAM" id="Coils"/>
    </source>
</evidence>
<organism evidence="2 3">
    <name type="scientific">Calicophoron daubneyi</name>
    <name type="common">Rumen fluke</name>
    <name type="synonym">Paramphistomum daubneyi</name>
    <dbReference type="NCBI Taxonomy" id="300641"/>
    <lineage>
        <taxon>Eukaryota</taxon>
        <taxon>Metazoa</taxon>
        <taxon>Spiralia</taxon>
        <taxon>Lophotrochozoa</taxon>
        <taxon>Platyhelminthes</taxon>
        <taxon>Trematoda</taxon>
        <taxon>Digenea</taxon>
        <taxon>Plagiorchiida</taxon>
        <taxon>Pronocephalata</taxon>
        <taxon>Paramphistomoidea</taxon>
        <taxon>Paramphistomidae</taxon>
        <taxon>Calicophoron</taxon>
    </lineage>
</organism>
<evidence type="ECO:0000313" key="2">
    <source>
        <dbReference type="EMBL" id="CAL5134682.1"/>
    </source>
</evidence>